<feature type="region of interest" description="Disordered" evidence="1">
    <location>
        <begin position="1"/>
        <end position="58"/>
    </location>
</feature>
<keyword evidence="3" id="KW-1185">Reference proteome</keyword>
<dbReference type="HOGENOM" id="CLU_2211888_0_0_1"/>
<reference evidence="2 3" key="1">
    <citation type="journal article" date="2010" name="Nature">
        <title>Perigord black truffle genome uncovers evolutionary origins and mechanisms of symbiosis.</title>
        <authorList>
            <person name="Martin F."/>
            <person name="Kohler A."/>
            <person name="Murat C."/>
            <person name="Balestrini R."/>
            <person name="Coutinho P.M."/>
            <person name="Jaillon O."/>
            <person name="Montanini B."/>
            <person name="Morin E."/>
            <person name="Noel B."/>
            <person name="Percudani R."/>
            <person name="Porcel B."/>
            <person name="Rubini A."/>
            <person name="Amicucci A."/>
            <person name="Amselem J."/>
            <person name="Anthouard V."/>
            <person name="Arcioni S."/>
            <person name="Artiguenave F."/>
            <person name="Aury J.M."/>
            <person name="Ballario P."/>
            <person name="Bolchi A."/>
            <person name="Brenna A."/>
            <person name="Brun A."/>
            <person name="Buee M."/>
            <person name="Cantarel B."/>
            <person name="Chevalier G."/>
            <person name="Couloux A."/>
            <person name="Da Silva C."/>
            <person name="Denoeud F."/>
            <person name="Duplessis S."/>
            <person name="Ghignone S."/>
            <person name="Hilselberger B."/>
            <person name="Iotti M."/>
            <person name="Marcais B."/>
            <person name="Mello A."/>
            <person name="Miranda M."/>
            <person name="Pacioni G."/>
            <person name="Quesneville H."/>
            <person name="Riccioni C."/>
            <person name="Ruotolo R."/>
            <person name="Splivallo R."/>
            <person name="Stocchi V."/>
            <person name="Tisserant E."/>
            <person name="Viscomi A.R."/>
            <person name="Zambonelli A."/>
            <person name="Zampieri E."/>
            <person name="Henrissat B."/>
            <person name="Lebrun M.H."/>
            <person name="Paolocci F."/>
            <person name="Bonfante P."/>
            <person name="Ottonello S."/>
            <person name="Wincker P."/>
        </authorList>
    </citation>
    <scope>NUCLEOTIDE SEQUENCE [LARGE SCALE GENOMIC DNA]</scope>
    <source>
        <strain evidence="2 3">Mel28</strain>
    </source>
</reference>
<feature type="compositionally biased region" description="Basic and acidic residues" evidence="1">
    <location>
        <begin position="1"/>
        <end position="11"/>
    </location>
</feature>
<dbReference type="InParanoid" id="D5GCB7"/>
<dbReference type="RefSeq" id="XP_002837969.1">
    <property type="nucleotide sequence ID" value="XM_002837923.1"/>
</dbReference>
<proteinExistence type="predicted"/>
<evidence type="ECO:0000256" key="1">
    <source>
        <dbReference type="SAM" id="MobiDB-lite"/>
    </source>
</evidence>
<gene>
    <name evidence="2" type="ORF">GSTUM_00005807001</name>
</gene>
<feature type="region of interest" description="Disordered" evidence="1">
    <location>
        <begin position="76"/>
        <end position="107"/>
    </location>
</feature>
<sequence length="107" mass="11353">MTRVGQLEKGKGKAGGNSVGSKNSSGGVLGKEEAPRADTSPYGDGTPTIAGKAHTPPLIPHTRAYPAVLLGWLQKNGGERRVKRKPNVGPKKYWREPATGRMPPGQR</sequence>
<dbReference type="AlphaFoldDB" id="D5GCB7"/>
<evidence type="ECO:0000313" key="3">
    <source>
        <dbReference type="Proteomes" id="UP000006911"/>
    </source>
</evidence>
<dbReference type="KEGG" id="tml:GSTUM_00005807001"/>
<evidence type="ECO:0000313" key="2">
    <source>
        <dbReference type="EMBL" id="CAZ82160.1"/>
    </source>
</evidence>
<protein>
    <submittedName>
        <fullName evidence="2">(Perigord truffle) hypothetical protein</fullName>
    </submittedName>
</protein>
<dbReference type="EMBL" id="FN430109">
    <property type="protein sequence ID" value="CAZ82160.1"/>
    <property type="molecule type" value="Genomic_DNA"/>
</dbReference>
<organism evidence="2 3">
    <name type="scientific">Tuber melanosporum (strain Mel28)</name>
    <name type="common">Perigord black truffle</name>
    <dbReference type="NCBI Taxonomy" id="656061"/>
    <lineage>
        <taxon>Eukaryota</taxon>
        <taxon>Fungi</taxon>
        <taxon>Dikarya</taxon>
        <taxon>Ascomycota</taxon>
        <taxon>Pezizomycotina</taxon>
        <taxon>Pezizomycetes</taxon>
        <taxon>Pezizales</taxon>
        <taxon>Tuberaceae</taxon>
        <taxon>Tuber</taxon>
    </lineage>
</organism>
<dbReference type="GeneID" id="9184837"/>
<dbReference type="Proteomes" id="UP000006911">
    <property type="component" value="Unassembled WGS sequence"/>
</dbReference>
<accession>D5GCB7</accession>
<name>D5GCB7_TUBMM</name>